<dbReference type="EMBL" id="JAROCY010000007">
    <property type="protein sequence ID" value="MDF8333431.1"/>
    <property type="molecule type" value="Genomic_DNA"/>
</dbReference>
<proteinExistence type="predicted"/>
<reference evidence="1 2" key="1">
    <citation type="submission" date="2023-03" db="EMBL/GenBank/DDBJ databases">
        <title>Novosphingobium cyanobacteriorum sp. nov., isolated from a eutrophic reservoir during the Microcystis bloom period.</title>
        <authorList>
            <person name="Kang M."/>
            <person name="Le V."/>
            <person name="Ko S.-R."/>
            <person name="Lee S.-A."/>
            <person name="Ahn C.-Y."/>
        </authorList>
    </citation>
    <scope>NUCLEOTIDE SEQUENCE [LARGE SCALE GENOMIC DNA]</scope>
    <source>
        <strain evidence="1 2">HBC54</strain>
    </source>
</reference>
<dbReference type="InterPro" id="IPR008551">
    <property type="entry name" value="TANGO2"/>
</dbReference>
<organism evidence="1 2">
    <name type="scientific">Novosphingobium cyanobacteriorum</name>
    <dbReference type="NCBI Taxonomy" id="3024215"/>
    <lineage>
        <taxon>Bacteria</taxon>
        <taxon>Pseudomonadati</taxon>
        <taxon>Pseudomonadota</taxon>
        <taxon>Alphaproteobacteria</taxon>
        <taxon>Sphingomonadales</taxon>
        <taxon>Sphingomonadaceae</taxon>
        <taxon>Novosphingobium</taxon>
    </lineage>
</organism>
<accession>A0ABT6CHN6</accession>
<dbReference type="PANTHER" id="PTHR17985:SF8">
    <property type="entry name" value="TRANSPORT AND GOLGI ORGANIZATION PROTEIN 2 HOMOLOG"/>
    <property type="match status" value="1"/>
</dbReference>
<dbReference type="RefSeq" id="WP_277277129.1">
    <property type="nucleotide sequence ID" value="NZ_JAROCY010000007.1"/>
</dbReference>
<dbReference type="Proteomes" id="UP001222770">
    <property type="component" value="Unassembled WGS sequence"/>
</dbReference>
<keyword evidence="2" id="KW-1185">Reference proteome</keyword>
<dbReference type="PANTHER" id="PTHR17985">
    <property type="entry name" value="SER/THR-RICH PROTEIN T10 IN DGCR REGION"/>
    <property type="match status" value="1"/>
</dbReference>
<gene>
    <name evidence="1" type="ORF">POM99_09480</name>
</gene>
<comment type="caution">
    <text evidence="1">The sequence shown here is derived from an EMBL/GenBank/DDBJ whole genome shotgun (WGS) entry which is preliminary data.</text>
</comment>
<name>A0ABT6CHN6_9SPHN</name>
<evidence type="ECO:0000313" key="2">
    <source>
        <dbReference type="Proteomes" id="UP001222770"/>
    </source>
</evidence>
<evidence type="ECO:0000313" key="1">
    <source>
        <dbReference type="EMBL" id="MDF8333431.1"/>
    </source>
</evidence>
<sequence>MCVAAVALSASPRWRLVMIGNRDEYHQRPTAPLSRWNNGILAGRDLQAGGTWLGANAAGRFALVTNYRVDGYPRAHLASRGALVAHWLLGSGPDGIAAMNPFNLLLVDGPQAWHLTNHPAPQRRLLDPGIHGLSNGGFDDRWAKTLALEAALAGWLERDDAAMEPLFTALRSEAPLPGPGPSPEFSSAFIRNPLYGTRCSTVLTVDAGGAGRIAERRFDADGQATGETVLDFRWD</sequence>
<dbReference type="Pfam" id="PF05742">
    <property type="entry name" value="TANGO2"/>
    <property type="match status" value="1"/>
</dbReference>
<protein>
    <submittedName>
        <fullName evidence="1">NRDE family protein</fullName>
    </submittedName>
</protein>